<dbReference type="SUPFAM" id="SSF53335">
    <property type="entry name" value="S-adenosyl-L-methionine-dependent methyltransferases"/>
    <property type="match status" value="1"/>
</dbReference>
<dbReference type="InterPro" id="IPR012340">
    <property type="entry name" value="NA-bd_OB-fold"/>
</dbReference>
<evidence type="ECO:0000259" key="6">
    <source>
        <dbReference type="PROSITE" id="PS50926"/>
    </source>
</evidence>
<evidence type="ECO:0000313" key="8">
    <source>
        <dbReference type="Proteomes" id="UP000502298"/>
    </source>
</evidence>
<dbReference type="PROSITE" id="PS50926">
    <property type="entry name" value="TRAM"/>
    <property type="match status" value="1"/>
</dbReference>
<gene>
    <name evidence="7" type="ORF">HC352_03710</name>
</gene>
<dbReference type="AlphaFoldDB" id="A0A6H2EJF6"/>
<proteinExistence type="inferred from homology"/>
<evidence type="ECO:0000259" key="5">
    <source>
        <dbReference type="PROSITE" id="PS50106"/>
    </source>
</evidence>
<dbReference type="RefSeq" id="WP_168917638.1">
    <property type="nucleotide sequence ID" value="NZ_CP050804.1"/>
</dbReference>
<feature type="domain" description="PDZ" evidence="5">
    <location>
        <begin position="339"/>
        <end position="412"/>
    </location>
</feature>
<dbReference type="Gene3D" id="3.40.50.150">
    <property type="entry name" value="Vaccinia Virus protein VP39"/>
    <property type="match status" value="1"/>
</dbReference>
<feature type="binding site" evidence="4">
    <location>
        <position position="303"/>
    </location>
    <ligand>
        <name>S-adenosyl-L-methionine</name>
        <dbReference type="ChEBI" id="CHEBI:59789"/>
    </ligand>
</feature>
<dbReference type="GO" id="GO:0070475">
    <property type="term" value="P:rRNA base methylation"/>
    <property type="evidence" value="ECO:0007669"/>
    <property type="project" value="TreeGrafter"/>
</dbReference>
<feature type="active site" description="Nucleophile" evidence="4">
    <location>
        <position position="371"/>
    </location>
</feature>
<dbReference type="PROSITE" id="PS51687">
    <property type="entry name" value="SAM_MT_RNA_M5U"/>
    <property type="match status" value="1"/>
</dbReference>
<dbReference type="PANTHER" id="PTHR11061:SF30">
    <property type="entry name" value="TRNA (URACIL(54)-C(5))-METHYLTRANSFERASE"/>
    <property type="match status" value="1"/>
</dbReference>
<evidence type="ECO:0000313" key="7">
    <source>
        <dbReference type="EMBL" id="QJC21698.1"/>
    </source>
</evidence>
<dbReference type="Gene3D" id="2.40.50.140">
    <property type="entry name" value="Nucleic acid-binding proteins"/>
    <property type="match status" value="1"/>
</dbReference>
<dbReference type="InterPro" id="IPR030391">
    <property type="entry name" value="MeTrfase_TrmA_CS"/>
</dbReference>
<dbReference type="PROSITE" id="PS50106">
    <property type="entry name" value="PDZ"/>
    <property type="match status" value="1"/>
</dbReference>
<evidence type="ECO:0000256" key="2">
    <source>
        <dbReference type="ARBA" id="ARBA00022679"/>
    </source>
</evidence>
<evidence type="ECO:0000256" key="4">
    <source>
        <dbReference type="PROSITE-ProRule" id="PRU01024"/>
    </source>
</evidence>
<keyword evidence="1 4" id="KW-0489">Methyltransferase</keyword>
<protein>
    <submittedName>
        <fullName evidence="7">Class I SAM-dependent RNA methyltransferase</fullName>
    </submittedName>
</protein>
<evidence type="ECO:0000256" key="1">
    <source>
        <dbReference type="ARBA" id="ARBA00022603"/>
    </source>
</evidence>
<feature type="binding site" evidence="4">
    <location>
        <position position="344"/>
    </location>
    <ligand>
        <name>S-adenosyl-L-methionine</name>
        <dbReference type="ChEBI" id="CHEBI:59789"/>
    </ligand>
</feature>
<dbReference type="InterPro" id="IPR001478">
    <property type="entry name" value="PDZ"/>
</dbReference>
<reference evidence="7 8" key="1">
    <citation type="submission" date="2020-03" db="EMBL/GenBank/DDBJ databases">
        <title>Complete genome of Arcanobacterium buesumensis sp. nov. strain 2701.</title>
        <authorList>
            <person name="Borowiak M."/>
            <person name="Alssahen M."/>
            <person name="Laemmler C."/>
            <person name="Malorny B."/>
            <person name="Hassan A."/>
            <person name="Prenger-Berninghoff E."/>
            <person name="Ploetz M."/>
            <person name="Abdulmawjood A."/>
        </authorList>
    </citation>
    <scope>NUCLEOTIDE SEQUENCE [LARGE SCALE GENOMIC DNA]</scope>
    <source>
        <strain evidence="7 8">2701</strain>
    </source>
</reference>
<accession>A0A6H2EJF6</accession>
<dbReference type="InterPro" id="IPR002792">
    <property type="entry name" value="TRAM_dom"/>
</dbReference>
<dbReference type="Proteomes" id="UP000502298">
    <property type="component" value="Chromosome"/>
</dbReference>
<dbReference type="PANTHER" id="PTHR11061">
    <property type="entry name" value="RNA M5U METHYLTRANSFERASE"/>
    <property type="match status" value="1"/>
</dbReference>
<dbReference type="GO" id="GO:0070041">
    <property type="term" value="F:rRNA (uridine-C5-)-methyltransferase activity"/>
    <property type="evidence" value="ECO:0007669"/>
    <property type="project" value="TreeGrafter"/>
</dbReference>
<keyword evidence="2 4" id="KW-0808">Transferase</keyword>
<dbReference type="PROSITE" id="PS01231">
    <property type="entry name" value="TRMA_2"/>
    <property type="match status" value="1"/>
</dbReference>
<feature type="binding site" evidence="4">
    <location>
        <position position="279"/>
    </location>
    <ligand>
        <name>S-adenosyl-L-methionine</name>
        <dbReference type="ChEBI" id="CHEBI:59789"/>
    </ligand>
</feature>
<dbReference type="Pfam" id="PF01938">
    <property type="entry name" value="TRAM"/>
    <property type="match status" value="1"/>
</dbReference>
<dbReference type="EMBL" id="CP050804">
    <property type="protein sequence ID" value="QJC21698.1"/>
    <property type="molecule type" value="Genomic_DNA"/>
</dbReference>
<sequence length="412" mass="44585">MKKTMDAEKKMSNLTLEITDIAHGGLGVGRDGDRVIFVRGALPGETVDVEVVKERAKWARAVVREVVVPSVHRIEPVWREGMAGATGAADFSHVELTYQRELKTMVLRSAIRRVGGVELHEHLAKAGIEPVVSAVDNNDGWGTRTRVDLIKMSHGFGMHKEQSHDLVSLTQLPLVVPDLAQMIFNNNWDSTFKSGKRIRFVAPSTGENVAVCGGKVYSAPQIRANYHVSETVAGDHDFYDYRVAADGFWQVHFRAPGVLQREVVSHAGVRSGDGVLELFSGAGLFSVPLARATGKRGRFLGIEGAEQASADATKNLAGLSWAEARTMQLHNVLPEFGADVIVADPPRNGLGVGLADQIGRSQARRIVLVSCDPAAAARDVAAMVATGRRVLSMNGFDIFPHTHHLEVVTTLG</sequence>
<dbReference type="InterPro" id="IPR029063">
    <property type="entry name" value="SAM-dependent_MTases_sf"/>
</dbReference>
<keyword evidence="3 4" id="KW-0949">S-adenosyl-L-methionine</keyword>
<name>A0A6H2EJF6_9ACTO</name>
<dbReference type="KEGG" id="arca:HC352_03710"/>
<feature type="domain" description="TRAM" evidence="6">
    <location>
        <begin position="3"/>
        <end position="65"/>
    </location>
</feature>
<dbReference type="InterPro" id="IPR010280">
    <property type="entry name" value="U5_MeTrfase_fam"/>
</dbReference>
<dbReference type="Pfam" id="PF05958">
    <property type="entry name" value="tRNA_U5-meth_tr"/>
    <property type="match status" value="1"/>
</dbReference>
<feature type="binding site" evidence="4">
    <location>
        <position position="250"/>
    </location>
    <ligand>
        <name>S-adenosyl-L-methionine</name>
        <dbReference type="ChEBI" id="CHEBI:59789"/>
    </ligand>
</feature>
<dbReference type="SUPFAM" id="SSF50249">
    <property type="entry name" value="Nucleic acid-binding proteins"/>
    <property type="match status" value="1"/>
</dbReference>
<evidence type="ECO:0000256" key="3">
    <source>
        <dbReference type="ARBA" id="ARBA00022691"/>
    </source>
</evidence>
<organism evidence="7 8">
    <name type="scientific">Arcanobacterium buesumense</name>
    <dbReference type="NCBI Taxonomy" id="2722751"/>
    <lineage>
        <taxon>Bacteria</taxon>
        <taxon>Bacillati</taxon>
        <taxon>Actinomycetota</taxon>
        <taxon>Actinomycetes</taxon>
        <taxon>Actinomycetales</taxon>
        <taxon>Actinomycetaceae</taxon>
        <taxon>Arcanobacterium</taxon>
    </lineage>
</organism>
<comment type="similarity">
    <text evidence="4">Belongs to the class I-like SAM-binding methyltransferase superfamily. RNA M5U methyltransferase family.</text>
</comment>
<keyword evidence="8" id="KW-1185">Reference proteome</keyword>